<protein>
    <recommendedName>
        <fullName evidence="7">SAM-dependent methyltransferase</fullName>
    </recommendedName>
</protein>
<keyword evidence="2" id="KW-0489">Methyltransferase</keyword>
<proteinExistence type="predicted"/>
<dbReference type="InterPro" id="IPR008854">
    <property type="entry name" value="TPMT"/>
</dbReference>
<dbReference type="EMBL" id="MIYY01000012">
    <property type="protein sequence ID" value="OIR23382.1"/>
    <property type="molecule type" value="Genomic_DNA"/>
</dbReference>
<name>A0A1J5UGF2_9ARCH</name>
<dbReference type="Pfam" id="PF05724">
    <property type="entry name" value="TPMT"/>
    <property type="match status" value="1"/>
</dbReference>
<dbReference type="PANTHER" id="PTHR32183:SF6">
    <property type="entry name" value="CYSTEINE SULFINATE DESULFINASE_CYSTEINE DESULFURASE AND RELATED ENZYMES"/>
    <property type="match status" value="1"/>
</dbReference>
<dbReference type="PROSITE" id="PS51585">
    <property type="entry name" value="SAM_MT_TPMT"/>
    <property type="match status" value="1"/>
</dbReference>
<dbReference type="GO" id="GO:0032259">
    <property type="term" value="P:methylation"/>
    <property type="evidence" value="ECO:0007669"/>
    <property type="project" value="UniProtKB-KW"/>
</dbReference>
<evidence type="ECO:0000313" key="6">
    <source>
        <dbReference type="Proteomes" id="UP000183138"/>
    </source>
</evidence>
<dbReference type="PANTHER" id="PTHR32183">
    <property type="match status" value="1"/>
</dbReference>
<dbReference type="AlphaFoldDB" id="A0A1J5UGF2"/>
<keyword evidence="1" id="KW-0597">Phosphoprotein</keyword>
<dbReference type="CDD" id="cd02440">
    <property type="entry name" value="AdoMet_MTases"/>
    <property type="match status" value="1"/>
</dbReference>
<evidence type="ECO:0000256" key="2">
    <source>
        <dbReference type="ARBA" id="ARBA00022603"/>
    </source>
</evidence>
<evidence type="ECO:0008006" key="7">
    <source>
        <dbReference type="Google" id="ProtNLM"/>
    </source>
</evidence>
<evidence type="ECO:0000256" key="4">
    <source>
        <dbReference type="ARBA" id="ARBA00022691"/>
    </source>
</evidence>
<dbReference type="InterPro" id="IPR029063">
    <property type="entry name" value="SAM-dependent_MTases_sf"/>
</dbReference>
<evidence type="ECO:0000313" key="5">
    <source>
        <dbReference type="EMBL" id="OIR23382.1"/>
    </source>
</evidence>
<dbReference type="GO" id="GO:0008757">
    <property type="term" value="F:S-adenosylmethionine-dependent methyltransferase activity"/>
    <property type="evidence" value="ECO:0007669"/>
    <property type="project" value="InterPro"/>
</dbReference>
<keyword evidence="4" id="KW-0949">S-adenosyl-L-methionine</keyword>
<dbReference type="Proteomes" id="UP000183138">
    <property type="component" value="Unassembled WGS sequence"/>
</dbReference>
<gene>
    <name evidence="5" type="ORF">BEU00_00335</name>
</gene>
<comment type="caution">
    <text evidence="5">The sequence shown here is derived from an EMBL/GenBank/DDBJ whole genome shotgun (WGS) entry which is preliminary data.</text>
</comment>
<evidence type="ECO:0000256" key="3">
    <source>
        <dbReference type="ARBA" id="ARBA00022679"/>
    </source>
</evidence>
<reference evidence="5 6" key="1">
    <citation type="submission" date="2016-08" db="EMBL/GenBank/DDBJ databases">
        <title>New Insights into Marine Group III Euryarchaeota, from dark to light.</title>
        <authorList>
            <person name="Haro-Moreno J.M."/>
            <person name="Rodriguez-Valera F."/>
            <person name="Lopez-Garcia P."/>
            <person name="Moreira D."/>
            <person name="Martin-Cuadrado A.B."/>
        </authorList>
    </citation>
    <scope>NUCLEOTIDE SEQUENCE [LARGE SCALE GENOMIC DNA]</scope>
    <source>
        <strain evidence="5">CG-Epi3</strain>
    </source>
</reference>
<dbReference type="Gene3D" id="3.40.50.150">
    <property type="entry name" value="Vaccinia Virus protein VP39"/>
    <property type="match status" value="1"/>
</dbReference>
<keyword evidence="3" id="KW-0808">Transferase</keyword>
<evidence type="ECO:0000256" key="1">
    <source>
        <dbReference type="ARBA" id="ARBA00022553"/>
    </source>
</evidence>
<dbReference type="SUPFAM" id="SSF53335">
    <property type="entry name" value="S-adenosyl-L-methionine-dependent methyltransferases"/>
    <property type="match status" value="1"/>
</dbReference>
<accession>A0A1J5UGF2</accession>
<organism evidence="5 6">
    <name type="scientific">Marine Group III euryarchaeote CG-Epi3</name>
    <dbReference type="NCBI Taxonomy" id="1888997"/>
    <lineage>
        <taxon>Archaea</taxon>
        <taxon>Methanobacteriati</taxon>
        <taxon>Thermoplasmatota</taxon>
        <taxon>Thermoplasmata</taxon>
        <taxon>Candidatus Thermoprofundales</taxon>
    </lineage>
</organism>
<sequence length="200" mass="23026">MEDPVNTSEFWEACYESEMDGWDLGGPTPVFQRLALDFPKGSICVIGCGRGYDAVTFAKQGFDVTAVDFTDNAMLATKKNAEEANVKIKLVKEDIFNLPEILHYSFDYVMEYTCFCAISPLRRFEYDRLVWQLLKPNGKLLGLFLPLDKDLEEGGPPWGVTKEELYKLFTLHWELVSEEMPSDSISKRIDRETLMIWKKK</sequence>